<comment type="caution">
    <text evidence="1">The sequence shown here is derived from an EMBL/GenBank/DDBJ whole genome shotgun (WGS) entry which is preliminary data.</text>
</comment>
<reference evidence="1" key="1">
    <citation type="journal article" date="2014" name="Front. Microbiol.">
        <title>High frequency of phylogenetically diverse reductive dehalogenase-homologous genes in deep subseafloor sedimentary metagenomes.</title>
        <authorList>
            <person name="Kawai M."/>
            <person name="Futagami T."/>
            <person name="Toyoda A."/>
            <person name="Takaki Y."/>
            <person name="Nishi S."/>
            <person name="Hori S."/>
            <person name="Arai W."/>
            <person name="Tsubouchi T."/>
            <person name="Morono Y."/>
            <person name="Uchiyama I."/>
            <person name="Ito T."/>
            <person name="Fujiyama A."/>
            <person name="Inagaki F."/>
            <person name="Takami H."/>
        </authorList>
    </citation>
    <scope>NUCLEOTIDE SEQUENCE</scope>
    <source>
        <strain evidence="1">Expedition CK06-06</strain>
    </source>
</reference>
<gene>
    <name evidence="1" type="ORF">S12H4_34048</name>
</gene>
<dbReference type="EMBL" id="BARW01020115">
    <property type="protein sequence ID" value="GAI88708.1"/>
    <property type="molecule type" value="Genomic_DNA"/>
</dbReference>
<feature type="non-terminal residue" evidence="1">
    <location>
        <position position="1"/>
    </location>
</feature>
<dbReference type="Gene3D" id="3.60.15.10">
    <property type="entry name" value="Ribonuclease Z/Hydroxyacylglutathione hydrolase-like"/>
    <property type="match status" value="1"/>
</dbReference>
<proteinExistence type="predicted"/>
<protein>
    <recommendedName>
        <fullName evidence="2">Metallo-beta-lactamase domain-containing protein</fullName>
    </recommendedName>
</protein>
<name>X1S720_9ZZZZ</name>
<dbReference type="AlphaFoldDB" id="X1S720"/>
<organism evidence="1">
    <name type="scientific">marine sediment metagenome</name>
    <dbReference type="NCBI Taxonomy" id="412755"/>
    <lineage>
        <taxon>unclassified sequences</taxon>
        <taxon>metagenomes</taxon>
        <taxon>ecological metagenomes</taxon>
    </lineage>
</organism>
<evidence type="ECO:0008006" key="2">
    <source>
        <dbReference type="Google" id="ProtNLM"/>
    </source>
</evidence>
<sequence>ADSRYFEGLCHSYGGELLIINVVRLEANHPFDHLSVPDAEHIITELKPKVAILTHFGRTIWQVKPWEVVQGLSQDTGVKVIAARDGMRFDLSQLDAS</sequence>
<accession>X1S720</accession>
<dbReference type="InterPro" id="IPR036866">
    <property type="entry name" value="RibonucZ/Hydroxyglut_hydro"/>
</dbReference>
<evidence type="ECO:0000313" key="1">
    <source>
        <dbReference type="EMBL" id="GAI88708.1"/>
    </source>
</evidence>
<dbReference type="SUPFAM" id="SSF56281">
    <property type="entry name" value="Metallo-hydrolase/oxidoreductase"/>
    <property type="match status" value="1"/>
</dbReference>